<dbReference type="InterPro" id="IPR032816">
    <property type="entry name" value="VTT_dom"/>
</dbReference>
<keyword evidence="2 5" id="KW-0812">Transmembrane</keyword>
<dbReference type="PANTHER" id="PTHR43220:SF18">
    <property type="entry name" value="TRANSMEMBRANE PROTEIN 41B"/>
    <property type="match status" value="1"/>
</dbReference>
<evidence type="ECO:0000259" key="6">
    <source>
        <dbReference type="Pfam" id="PF09335"/>
    </source>
</evidence>
<dbReference type="AlphaFoldDB" id="A0A1I2SFF4"/>
<keyword evidence="3 5" id="KW-1133">Transmembrane helix</keyword>
<evidence type="ECO:0000256" key="2">
    <source>
        <dbReference type="ARBA" id="ARBA00022692"/>
    </source>
</evidence>
<evidence type="ECO:0000256" key="5">
    <source>
        <dbReference type="SAM" id="Phobius"/>
    </source>
</evidence>
<evidence type="ECO:0000256" key="4">
    <source>
        <dbReference type="ARBA" id="ARBA00023136"/>
    </source>
</evidence>
<dbReference type="Pfam" id="PF09335">
    <property type="entry name" value="VTT_dom"/>
    <property type="match status" value="1"/>
</dbReference>
<dbReference type="OrthoDB" id="9779114at2"/>
<name>A0A1I2SFF4_9HYPH</name>
<feature type="transmembrane region" description="Helical" evidence="5">
    <location>
        <begin position="65"/>
        <end position="89"/>
    </location>
</feature>
<dbReference type="RefSeq" id="WP_091969498.1">
    <property type="nucleotide sequence ID" value="NZ_FOPM01000004.1"/>
</dbReference>
<evidence type="ECO:0000313" key="7">
    <source>
        <dbReference type="EMBL" id="SFG48846.1"/>
    </source>
</evidence>
<accession>A0A1I2SFF4</accession>
<reference evidence="8" key="1">
    <citation type="submission" date="2016-10" db="EMBL/GenBank/DDBJ databases">
        <authorList>
            <person name="Varghese N."/>
            <person name="Submissions S."/>
        </authorList>
    </citation>
    <scope>NUCLEOTIDE SEQUENCE [LARGE SCALE GENOMIC DNA]</scope>
    <source>
        <strain evidence="8">Gh-105</strain>
    </source>
</reference>
<evidence type="ECO:0000313" key="8">
    <source>
        <dbReference type="Proteomes" id="UP000199229"/>
    </source>
</evidence>
<feature type="transmembrane region" description="Helical" evidence="5">
    <location>
        <begin position="20"/>
        <end position="44"/>
    </location>
</feature>
<evidence type="ECO:0000256" key="1">
    <source>
        <dbReference type="ARBA" id="ARBA00004141"/>
    </source>
</evidence>
<feature type="transmembrane region" description="Helical" evidence="5">
    <location>
        <begin position="95"/>
        <end position="121"/>
    </location>
</feature>
<dbReference type="STRING" id="582675.SAMN05192565_10484"/>
<feature type="domain" description="VTT" evidence="6">
    <location>
        <begin position="84"/>
        <end position="200"/>
    </location>
</feature>
<proteinExistence type="predicted"/>
<keyword evidence="8" id="KW-1185">Reference proteome</keyword>
<evidence type="ECO:0000256" key="3">
    <source>
        <dbReference type="ARBA" id="ARBA00022989"/>
    </source>
</evidence>
<dbReference type="PANTHER" id="PTHR43220">
    <property type="match status" value="1"/>
</dbReference>
<dbReference type="GO" id="GO:0016020">
    <property type="term" value="C:membrane"/>
    <property type="evidence" value="ECO:0007669"/>
    <property type="project" value="UniProtKB-SubCell"/>
</dbReference>
<organism evidence="7 8">
    <name type="scientific">Methylobacterium gossipiicola</name>
    <dbReference type="NCBI Taxonomy" id="582675"/>
    <lineage>
        <taxon>Bacteria</taxon>
        <taxon>Pseudomonadati</taxon>
        <taxon>Pseudomonadota</taxon>
        <taxon>Alphaproteobacteria</taxon>
        <taxon>Hyphomicrobiales</taxon>
        <taxon>Methylobacteriaceae</taxon>
        <taxon>Methylobacterium</taxon>
    </lineage>
</organism>
<sequence length="267" mass="27566">MTPGESDAAPPARGGWRQTLRWLPIAALVAVSLGILVSGAARVLDLDTLLASRAWLSEAVARNPVGAMAMAAFAYVGAVVVSVPASLFLTVLCGFLFGIVPGALIAVASASTGAAIVFSLGRGPASDLLRRRAGPRLAGLAEGFRRDAFGYIAFLRLLPIFPFWLTNLAPAAFGVPLRTFLLATILGLSPGALVYATTGAAIEDVVATHEAAKAACAVGDLARCGQDLTLRSLITPTMLAGLGALAAFALLSIVLRRRFARTAARKD</sequence>
<comment type="subcellular location">
    <subcellularLocation>
        <location evidence="1">Membrane</location>
        <topology evidence="1">Multi-pass membrane protein</topology>
    </subcellularLocation>
</comment>
<dbReference type="Proteomes" id="UP000199229">
    <property type="component" value="Unassembled WGS sequence"/>
</dbReference>
<feature type="transmembrane region" description="Helical" evidence="5">
    <location>
        <begin position="148"/>
        <end position="165"/>
    </location>
</feature>
<feature type="transmembrane region" description="Helical" evidence="5">
    <location>
        <begin position="233"/>
        <end position="255"/>
    </location>
</feature>
<protein>
    <submittedName>
        <fullName evidence="7">Uncharacterized membrane protein YdjX, TVP38/TMEM64 family, SNARE-associated domain</fullName>
    </submittedName>
</protein>
<keyword evidence="4 5" id="KW-0472">Membrane</keyword>
<gene>
    <name evidence="7" type="ORF">SAMN05192565_10484</name>
</gene>
<dbReference type="EMBL" id="FOPM01000004">
    <property type="protein sequence ID" value="SFG48846.1"/>
    <property type="molecule type" value="Genomic_DNA"/>
</dbReference>
<dbReference type="InterPro" id="IPR045014">
    <property type="entry name" value="TM41A/B"/>
</dbReference>